<feature type="non-terminal residue" evidence="1">
    <location>
        <position position="115"/>
    </location>
</feature>
<evidence type="ECO:0000313" key="1">
    <source>
        <dbReference type="EMBL" id="CAF4994224.1"/>
    </source>
</evidence>
<name>A0A821ZZ42_9BILA</name>
<protein>
    <submittedName>
        <fullName evidence="1">Uncharacterized protein</fullName>
    </submittedName>
</protein>
<comment type="caution">
    <text evidence="1">The sequence shown here is derived from an EMBL/GenBank/DDBJ whole genome shotgun (WGS) entry which is preliminary data.</text>
</comment>
<organism evidence="1 2">
    <name type="scientific">Rotaria socialis</name>
    <dbReference type="NCBI Taxonomy" id="392032"/>
    <lineage>
        <taxon>Eukaryota</taxon>
        <taxon>Metazoa</taxon>
        <taxon>Spiralia</taxon>
        <taxon>Gnathifera</taxon>
        <taxon>Rotifera</taxon>
        <taxon>Eurotatoria</taxon>
        <taxon>Bdelloidea</taxon>
        <taxon>Philodinida</taxon>
        <taxon>Philodinidae</taxon>
        <taxon>Rotaria</taxon>
    </lineage>
</organism>
<sequence>DEPSDGPNQYVFLSGFYSTGLLNSLDTVGARIDTVTNVSCDRLDDTKRLFNEMMQRDRQEQTLKADVLKDILTPEQIAQQIERNDQTLNHFWKDLMPILDNSPDRSMLQDIIVTS</sequence>
<dbReference type="Proteomes" id="UP000663848">
    <property type="component" value="Unassembled WGS sequence"/>
</dbReference>
<dbReference type="EMBL" id="CAJOBR010031218">
    <property type="protein sequence ID" value="CAF4994224.1"/>
    <property type="molecule type" value="Genomic_DNA"/>
</dbReference>
<gene>
    <name evidence="1" type="ORF">QYT958_LOCUS37437</name>
</gene>
<reference evidence="1" key="1">
    <citation type="submission" date="2021-02" db="EMBL/GenBank/DDBJ databases">
        <authorList>
            <person name="Nowell W R."/>
        </authorList>
    </citation>
    <scope>NUCLEOTIDE SEQUENCE</scope>
</reference>
<accession>A0A821ZZ42</accession>
<proteinExistence type="predicted"/>
<evidence type="ECO:0000313" key="2">
    <source>
        <dbReference type="Proteomes" id="UP000663848"/>
    </source>
</evidence>
<feature type="non-terminal residue" evidence="1">
    <location>
        <position position="1"/>
    </location>
</feature>
<dbReference type="AlphaFoldDB" id="A0A821ZZ42"/>